<feature type="chain" id="PRO_5004284917" evidence="2">
    <location>
        <begin position="32"/>
        <end position="141"/>
    </location>
</feature>
<dbReference type="HOGENOM" id="CLU_151849_0_0_7"/>
<proteinExistence type="predicted"/>
<dbReference type="EnsemblBacteria" id="AAR35888">
    <property type="protein sequence ID" value="AAR35888"/>
    <property type="gene ID" value="GSU2515"/>
</dbReference>
<keyword evidence="2" id="KW-0732">Signal</keyword>
<gene>
    <name evidence="3" type="ordered locus">GSU2515</name>
</gene>
<evidence type="ECO:0000313" key="4">
    <source>
        <dbReference type="Proteomes" id="UP000000577"/>
    </source>
</evidence>
<dbReference type="GO" id="GO:0009055">
    <property type="term" value="F:electron transfer activity"/>
    <property type="evidence" value="ECO:0007669"/>
    <property type="project" value="InterPro"/>
</dbReference>
<dbReference type="InterPro" id="IPR036909">
    <property type="entry name" value="Cyt_c-like_dom_sf"/>
</dbReference>
<dbReference type="GO" id="GO:0020037">
    <property type="term" value="F:heme binding"/>
    <property type="evidence" value="ECO:0007669"/>
    <property type="project" value="InterPro"/>
</dbReference>
<organism evidence="3 4">
    <name type="scientific">Geobacter sulfurreducens (strain ATCC 51573 / DSM 12127 / PCA)</name>
    <dbReference type="NCBI Taxonomy" id="243231"/>
    <lineage>
        <taxon>Bacteria</taxon>
        <taxon>Pseudomonadati</taxon>
        <taxon>Thermodesulfobacteriota</taxon>
        <taxon>Desulfuromonadia</taxon>
        <taxon>Geobacterales</taxon>
        <taxon>Geobacteraceae</taxon>
        <taxon>Geobacter</taxon>
    </lineage>
</organism>
<evidence type="ECO:0000313" key="3">
    <source>
        <dbReference type="EMBL" id="AAR35888.1"/>
    </source>
</evidence>
<keyword evidence="4" id="KW-1185">Reference proteome</keyword>
<dbReference type="OrthoDB" id="5398714at2"/>
<feature type="signal peptide" evidence="2">
    <location>
        <begin position="1"/>
        <end position="31"/>
    </location>
</feature>
<reference evidence="3 4" key="2">
    <citation type="journal article" date="2012" name="BMC Genomics">
        <title>Comparative genomic analysis of Geobacter sulfurreducens KN400, a strain with enhanced capacity for extracellular electron transfer and electricity production.</title>
        <authorList>
            <person name="Butler J.E."/>
            <person name="Young N.D."/>
            <person name="Aklujkar M."/>
            <person name="Lovley D.R."/>
        </authorList>
    </citation>
    <scope>NUCLEOTIDE SEQUENCE [LARGE SCALE GENOMIC DNA]</scope>
    <source>
        <strain evidence="4">ATCC 51573 / DSM 12127 / PCA</strain>
    </source>
</reference>
<dbReference type="Proteomes" id="UP000000577">
    <property type="component" value="Chromosome"/>
</dbReference>
<name>Q74A75_GEOSL</name>
<dbReference type="SUPFAM" id="SSF46626">
    <property type="entry name" value="Cytochrome c"/>
    <property type="match status" value="1"/>
</dbReference>
<dbReference type="AlphaFoldDB" id="Q74A75"/>
<reference evidence="3 4" key="1">
    <citation type="journal article" date="2003" name="Science">
        <title>Genome of Geobacter sulfurreducens: metal reduction in subsurface environments.</title>
        <authorList>
            <person name="Methe B.A."/>
            <person name="Nelson K.E."/>
            <person name="Eisen J.A."/>
            <person name="Paulsen I.T."/>
            <person name="Nelson W."/>
            <person name="Heidelberg J.F."/>
            <person name="Wu D."/>
            <person name="Wu M."/>
            <person name="Ward N."/>
            <person name="Beanan M.J."/>
            <person name="Dodson R.J."/>
            <person name="Madupu R."/>
            <person name="Brinkac L.M."/>
            <person name="Daugherty S.C."/>
            <person name="DeBoy R.T."/>
            <person name="Durkin A.S."/>
            <person name="Gwinn M."/>
            <person name="Kolonay J.F."/>
            <person name="Sullivan S.A."/>
            <person name="Haft D.H."/>
            <person name="Selengut J."/>
            <person name="Davidsen T.M."/>
            <person name="Zafar N."/>
            <person name="White O."/>
            <person name="Tran B."/>
            <person name="Romero C."/>
            <person name="Forberger H.A."/>
            <person name="Weidman J."/>
            <person name="Khouri H."/>
            <person name="Feldblyum T.V."/>
            <person name="Utterback T.R."/>
            <person name="Van Aken S.E."/>
            <person name="Lovley D.R."/>
            <person name="Fraser C.M."/>
        </authorList>
    </citation>
    <scope>NUCLEOTIDE SEQUENCE [LARGE SCALE GENOMIC DNA]</scope>
    <source>
        <strain evidence="4">ATCC 51573 / DSM 12127 / PCA</strain>
    </source>
</reference>
<dbReference type="PATRIC" id="fig|243231.5.peg.2543"/>
<dbReference type="STRING" id="243231.GSU2515"/>
<feature type="region of interest" description="Disordered" evidence="1">
    <location>
        <begin position="57"/>
        <end position="79"/>
    </location>
</feature>
<dbReference type="SMR" id="Q74A75"/>
<protein>
    <submittedName>
        <fullName evidence="3">Cytochrome c, 1 heme-binding site</fullName>
    </submittedName>
</protein>
<sequence>MAKRIQTVTRGHITAAAALVIGVLAAFTADANTGRTADGSVPRTPAIIATPGERTIQADPAYPLPQPAERKSRTEARRSGPIDGATLYYTGNCAGCHGTMANMKGTTAEMIRFAIDNNVGGMGFHVNLTPEELHSIADALK</sequence>
<dbReference type="EMBL" id="AE017180">
    <property type="protein sequence ID" value="AAR35888.1"/>
    <property type="molecule type" value="Genomic_DNA"/>
</dbReference>
<dbReference type="RefSeq" id="WP_010943152.1">
    <property type="nucleotide sequence ID" value="NC_002939.5"/>
</dbReference>
<dbReference type="KEGG" id="gsu:GSU2515"/>
<evidence type="ECO:0000256" key="2">
    <source>
        <dbReference type="SAM" id="SignalP"/>
    </source>
</evidence>
<accession>Q74A75</accession>
<dbReference type="InParanoid" id="Q74A75"/>
<evidence type="ECO:0000256" key="1">
    <source>
        <dbReference type="SAM" id="MobiDB-lite"/>
    </source>
</evidence>
<feature type="compositionally biased region" description="Basic and acidic residues" evidence="1">
    <location>
        <begin position="68"/>
        <end position="79"/>
    </location>
</feature>